<organism evidence="3 4">
    <name type="scientific">Erythrobacter fulvus</name>
    <dbReference type="NCBI Taxonomy" id="2987523"/>
    <lineage>
        <taxon>Bacteria</taxon>
        <taxon>Pseudomonadati</taxon>
        <taxon>Pseudomonadota</taxon>
        <taxon>Alphaproteobacteria</taxon>
        <taxon>Sphingomonadales</taxon>
        <taxon>Erythrobacteraceae</taxon>
        <taxon>Erythrobacter/Porphyrobacter group</taxon>
        <taxon>Erythrobacter</taxon>
    </lineage>
</organism>
<feature type="transmembrane region" description="Helical" evidence="2">
    <location>
        <begin position="88"/>
        <end position="107"/>
    </location>
</feature>
<keyword evidence="2" id="KW-0812">Transmembrane</keyword>
<evidence type="ECO:0000313" key="3">
    <source>
        <dbReference type="EMBL" id="MDC8755909.1"/>
    </source>
</evidence>
<keyword evidence="2" id="KW-1133">Transmembrane helix</keyword>
<reference evidence="3 4" key="1">
    <citation type="submission" date="2022-10" db="EMBL/GenBank/DDBJ databases">
        <title>Erythrobacter sp. sf7 Genome sequencing.</title>
        <authorList>
            <person name="Park S."/>
        </authorList>
    </citation>
    <scope>NUCLEOTIDE SEQUENCE [LARGE SCALE GENOMIC DNA]</scope>
    <source>
        <strain evidence="4">sf7</strain>
    </source>
</reference>
<feature type="transmembrane region" description="Helical" evidence="2">
    <location>
        <begin position="30"/>
        <end position="51"/>
    </location>
</feature>
<keyword evidence="2" id="KW-0472">Membrane</keyword>
<dbReference type="RefSeq" id="WP_273679122.1">
    <property type="nucleotide sequence ID" value="NZ_JAQQXQ010000016.1"/>
</dbReference>
<protein>
    <submittedName>
        <fullName evidence="3">Uncharacterized protein</fullName>
    </submittedName>
</protein>
<comment type="caution">
    <text evidence="3">The sequence shown here is derived from an EMBL/GenBank/DDBJ whole genome shotgun (WGS) entry which is preliminary data.</text>
</comment>
<evidence type="ECO:0000256" key="2">
    <source>
        <dbReference type="SAM" id="Phobius"/>
    </source>
</evidence>
<dbReference type="Proteomes" id="UP001216558">
    <property type="component" value="Unassembled WGS sequence"/>
</dbReference>
<dbReference type="EMBL" id="JAQQXQ010000016">
    <property type="protein sequence ID" value="MDC8755909.1"/>
    <property type="molecule type" value="Genomic_DNA"/>
</dbReference>
<proteinExistence type="predicted"/>
<keyword evidence="4" id="KW-1185">Reference proteome</keyword>
<evidence type="ECO:0000256" key="1">
    <source>
        <dbReference type="SAM" id="MobiDB-lite"/>
    </source>
</evidence>
<name>A0ABT5JTL6_9SPHN</name>
<feature type="region of interest" description="Disordered" evidence="1">
    <location>
        <begin position="108"/>
        <end position="143"/>
    </location>
</feature>
<evidence type="ECO:0000313" key="4">
    <source>
        <dbReference type="Proteomes" id="UP001216558"/>
    </source>
</evidence>
<gene>
    <name evidence="3" type="ORF">OIK40_14770</name>
</gene>
<accession>A0ABT5JTL6</accession>
<sequence length="143" mass="15673">MIVSMVAMHVMQPSVVDIVNMRTVLDCEVFLVRMTMHVIVTGNSLGQFFGLRVGRAHFNRMLVNMAGMGVVKVAVMKKIDMSGMFKRLMTTALAVGMGVMSGMKHLVGKRRGGGKRQCEGNEKQGSDHMTASINNDPAARLHH</sequence>
<feature type="compositionally biased region" description="Basic and acidic residues" evidence="1">
    <location>
        <begin position="116"/>
        <end position="126"/>
    </location>
</feature>